<evidence type="ECO:0000256" key="3">
    <source>
        <dbReference type="ARBA" id="ARBA00022475"/>
    </source>
</evidence>
<protein>
    <submittedName>
        <fullName evidence="9">Predicted arabinose efflux permease, MFS family</fullName>
    </submittedName>
</protein>
<feature type="transmembrane region" description="Helical" evidence="7">
    <location>
        <begin position="101"/>
        <end position="121"/>
    </location>
</feature>
<dbReference type="PROSITE" id="PS50850">
    <property type="entry name" value="MFS"/>
    <property type="match status" value="1"/>
</dbReference>
<feature type="transmembrane region" description="Helical" evidence="7">
    <location>
        <begin position="289"/>
        <end position="319"/>
    </location>
</feature>
<feature type="transmembrane region" description="Helical" evidence="7">
    <location>
        <begin position="75"/>
        <end position="95"/>
    </location>
</feature>
<dbReference type="InterPro" id="IPR011701">
    <property type="entry name" value="MFS"/>
</dbReference>
<feature type="transmembrane region" description="Helical" evidence="7">
    <location>
        <begin position="257"/>
        <end position="277"/>
    </location>
</feature>
<dbReference type="Pfam" id="PF07690">
    <property type="entry name" value="MFS_1"/>
    <property type="match status" value="1"/>
</dbReference>
<evidence type="ECO:0000256" key="7">
    <source>
        <dbReference type="SAM" id="Phobius"/>
    </source>
</evidence>
<organism evidence="9 10">
    <name type="scientific">Priestia endophytica DSM 13796</name>
    <dbReference type="NCBI Taxonomy" id="1121089"/>
    <lineage>
        <taxon>Bacteria</taxon>
        <taxon>Bacillati</taxon>
        <taxon>Bacillota</taxon>
        <taxon>Bacilli</taxon>
        <taxon>Bacillales</taxon>
        <taxon>Bacillaceae</taxon>
        <taxon>Priestia</taxon>
    </lineage>
</organism>
<feature type="transmembrane region" description="Helical" evidence="7">
    <location>
        <begin position="227"/>
        <end position="245"/>
    </location>
</feature>
<dbReference type="GeneID" id="93712767"/>
<feature type="transmembrane region" description="Helical" evidence="7">
    <location>
        <begin position="352"/>
        <end position="369"/>
    </location>
</feature>
<dbReference type="CDD" id="cd06173">
    <property type="entry name" value="MFS_MefA_like"/>
    <property type="match status" value="1"/>
</dbReference>
<keyword evidence="6 7" id="KW-0472">Membrane</keyword>
<dbReference type="SUPFAM" id="SSF103473">
    <property type="entry name" value="MFS general substrate transporter"/>
    <property type="match status" value="1"/>
</dbReference>
<dbReference type="EMBL" id="FOXX01000014">
    <property type="protein sequence ID" value="SFQ84532.1"/>
    <property type="molecule type" value="Genomic_DNA"/>
</dbReference>
<proteinExistence type="predicted"/>
<keyword evidence="5 7" id="KW-1133">Transmembrane helix</keyword>
<feature type="transmembrane region" description="Helical" evidence="7">
    <location>
        <begin position="42"/>
        <end position="63"/>
    </location>
</feature>
<dbReference type="PANTHER" id="PTHR23513">
    <property type="entry name" value="INTEGRAL MEMBRANE EFFLUX PROTEIN-RELATED"/>
    <property type="match status" value="1"/>
</dbReference>
<keyword evidence="3" id="KW-1003">Cell membrane</keyword>
<dbReference type="Gene3D" id="1.20.1250.20">
    <property type="entry name" value="MFS general substrate transporter like domains"/>
    <property type="match status" value="1"/>
</dbReference>
<name>A0A1I6BUB7_9BACI</name>
<evidence type="ECO:0000256" key="4">
    <source>
        <dbReference type="ARBA" id="ARBA00022692"/>
    </source>
</evidence>
<feature type="transmembrane region" description="Helical" evidence="7">
    <location>
        <begin position="376"/>
        <end position="394"/>
    </location>
</feature>
<evidence type="ECO:0000256" key="6">
    <source>
        <dbReference type="ARBA" id="ARBA00023136"/>
    </source>
</evidence>
<dbReference type="InterPro" id="IPR020846">
    <property type="entry name" value="MFS_dom"/>
</dbReference>
<gene>
    <name evidence="9" type="ORF">SAMN02745910_04208</name>
</gene>
<sequence length="413" mass="46513">MSKFNNKMSFRFLWIGQMLANLGDVLYTVSLITMVYKVTKSVTFMSLVPFVITITALISGILAPIIIDKYKLKSILFYSQLGKTLFLLGLCLLALDIRIEFLSILYFFIACISFLDGWASPARNALVPSLIKEEKLVKANSFLAMSDQITQLIAWPIGSLLLVLWGGPTILWLTFTFFVISSTLMFLINDQTVSEKHEKTSKLVAIKEGWQIIWDSKQLRTISIMNVLETLANGVWIAAILFIYVEQALHKTEVWWGFINAAFFGGMFIGGLLVYRYSQVLERKLGQTIMWSSFCLTTLTFLFGITSFAWFALVVSLLYGLPQMARDVAEVTIIQKNAREALLAKVYSARGTLIYGAFGISSLLLGYITEHYGVRITFLVATILFFISCLLALFNRRDLFHPKTSKNAKGKAG</sequence>
<evidence type="ECO:0000256" key="2">
    <source>
        <dbReference type="ARBA" id="ARBA00022448"/>
    </source>
</evidence>
<feature type="domain" description="Major facilitator superfamily (MFS) profile" evidence="8">
    <location>
        <begin position="218"/>
        <end position="413"/>
    </location>
</feature>
<dbReference type="PANTHER" id="PTHR23513:SF19">
    <property type="entry name" value="MAJOR FACILITATOR SUPERFAMILY (MFS) PROFILE DOMAIN-CONTAINING PROTEIN"/>
    <property type="match status" value="1"/>
</dbReference>
<evidence type="ECO:0000313" key="9">
    <source>
        <dbReference type="EMBL" id="SFQ84532.1"/>
    </source>
</evidence>
<dbReference type="Proteomes" id="UP000182762">
    <property type="component" value="Unassembled WGS sequence"/>
</dbReference>
<dbReference type="RefSeq" id="WP_061803113.1">
    <property type="nucleotide sequence ID" value="NZ_FOXX01000014.1"/>
</dbReference>
<keyword evidence="4 7" id="KW-0812">Transmembrane</keyword>
<evidence type="ECO:0000256" key="5">
    <source>
        <dbReference type="ARBA" id="ARBA00022989"/>
    </source>
</evidence>
<reference evidence="9 10" key="1">
    <citation type="submission" date="2016-10" db="EMBL/GenBank/DDBJ databases">
        <authorList>
            <person name="Varghese N."/>
            <person name="Submissions S."/>
        </authorList>
    </citation>
    <scope>NUCLEOTIDE SEQUENCE [LARGE SCALE GENOMIC DNA]</scope>
    <source>
        <strain evidence="9 10">DSM 13796</strain>
    </source>
</reference>
<comment type="subcellular location">
    <subcellularLocation>
        <location evidence="1">Cell membrane</location>
        <topology evidence="1">Multi-pass membrane protein</topology>
    </subcellularLocation>
</comment>
<evidence type="ECO:0000256" key="1">
    <source>
        <dbReference type="ARBA" id="ARBA00004651"/>
    </source>
</evidence>
<accession>A0A1I6BUB7</accession>
<comment type="caution">
    <text evidence="9">The sequence shown here is derived from an EMBL/GenBank/DDBJ whole genome shotgun (WGS) entry which is preliminary data.</text>
</comment>
<evidence type="ECO:0000313" key="10">
    <source>
        <dbReference type="Proteomes" id="UP000182762"/>
    </source>
</evidence>
<keyword evidence="10" id="KW-1185">Reference proteome</keyword>
<evidence type="ECO:0000259" key="8">
    <source>
        <dbReference type="PROSITE" id="PS50850"/>
    </source>
</evidence>
<feature type="transmembrane region" description="Helical" evidence="7">
    <location>
        <begin position="142"/>
        <end position="164"/>
    </location>
</feature>
<feature type="transmembrane region" description="Helical" evidence="7">
    <location>
        <begin position="12"/>
        <end position="36"/>
    </location>
</feature>
<dbReference type="InterPro" id="IPR036259">
    <property type="entry name" value="MFS_trans_sf"/>
</dbReference>
<keyword evidence="2" id="KW-0813">Transport</keyword>